<dbReference type="AlphaFoldDB" id="A0A0F8X878"/>
<dbReference type="InterPro" id="IPR036047">
    <property type="entry name" value="F-box-like_dom_sf"/>
</dbReference>
<reference evidence="1 2" key="1">
    <citation type="submission" date="2015-02" db="EMBL/GenBank/DDBJ databases">
        <title>Draft Genome Sequences of Two Closely-Related Aflatoxigenic Aspergillus Species Obtained from the Cote d'Ivoire.</title>
        <authorList>
            <person name="Moore G.G."/>
            <person name="Beltz S.B."/>
            <person name="Mack B.M."/>
        </authorList>
    </citation>
    <scope>NUCLEOTIDE SEQUENCE [LARGE SCALE GENOMIC DNA]</scope>
    <source>
        <strain evidence="1 2">SRRC1468</strain>
    </source>
</reference>
<dbReference type="SUPFAM" id="SSF81383">
    <property type="entry name" value="F-box domain"/>
    <property type="match status" value="1"/>
</dbReference>
<keyword evidence="2" id="KW-1185">Reference proteome</keyword>
<gene>
    <name evidence="1" type="ORF">ARAM_003372</name>
</gene>
<sequence>MATLLPEQEESLLLGLPTELLIAIFSAIPSFLDAVHFAQACKPVYEIWKEHLTTIYNEIAPAAIPCYQALCGLLADRGYRIPDTPGITPEDIALVVKTSRAGEKLVESYHGRMSQRPYYDPQVSWVLSRSEKIRFLRAQYQLWGLLLLSPKDQEKRIRRMNLKQTCLLSDFLCVFRQEDIDDVESQERFANNSVSRVQLQIMIRGQRNKDFRRLHGIAYRPVQFTPYEPAGRHAWWCDQQQGVFKDMVTGSLFSQDKTAQQEVKEKAIWEETSDEDFD</sequence>
<evidence type="ECO:0000313" key="2">
    <source>
        <dbReference type="Proteomes" id="UP000034291"/>
    </source>
</evidence>
<accession>A0A0F8X878</accession>
<organism evidence="1 2">
    <name type="scientific">Aspergillus rambellii</name>
    <dbReference type="NCBI Taxonomy" id="308745"/>
    <lineage>
        <taxon>Eukaryota</taxon>
        <taxon>Fungi</taxon>
        <taxon>Dikarya</taxon>
        <taxon>Ascomycota</taxon>
        <taxon>Pezizomycotina</taxon>
        <taxon>Eurotiomycetes</taxon>
        <taxon>Eurotiomycetidae</taxon>
        <taxon>Eurotiales</taxon>
        <taxon>Aspergillaceae</taxon>
        <taxon>Aspergillus</taxon>
        <taxon>Aspergillus subgen. Nidulantes</taxon>
    </lineage>
</organism>
<dbReference type="Proteomes" id="UP000034291">
    <property type="component" value="Unassembled WGS sequence"/>
</dbReference>
<dbReference type="OrthoDB" id="5365320at2759"/>
<dbReference type="EMBL" id="JZBS01002163">
    <property type="protein sequence ID" value="KKK19802.1"/>
    <property type="molecule type" value="Genomic_DNA"/>
</dbReference>
<proteinExistence type="predicted"/>
<protein>
    <recommendedName>
        <fullName evidence="3">F-box domain-containing protein</fullName>
    </recommendedName>
</protein>
<comment type="caution">
    <text evidence="1">The sequence shown here is derived from an EMBL/GenBank/DDBJ whole genome shotgun (WGS) entry which is preliminary data.</text>
</comment>
<evidence type="ECO:0000313" key="1">
    <source>
        <dbReference type="EMBL" id="KKK19802.1"/>
    </source>
</evidence>
<name>A0A0F8X878_9EURO</name>
<evidence type="ECO:0008006" key="3">
    <source>
        <dbReference type="Google" id="ProtNLM"/>
    </source>
</evidence>